<comment type="caution">
    <text evidence="1">The sequence shown here is derived from an EMBL/GenBank/DDBJ whole genome shotgun (WGS) entry which is preliminary data.</text>
</comment>
<gene>
    <name evidence="1" type="ORF">DPEC_G00117650</name>
</gene>
<name>A0ACC2GV93_DALPE</name>
<proteinExistence type="predicted"/>
<dbReference type="EMBL" id="CM055736">
    <property type="protein sequence ID" value="KAJ8007452.1"/>
    <property type="molecule type" value="Genomic_DNA"/>
</dbReference>
<accession>A0ACC2GV93</accession>
<evidence type="ECO:0000313" key="1">
    <source>
        <dbReference type="EMBL" id="KAJ8007452.1"/>
    </source>
</evidence>
<dbReference type="Proteomes" id="UP001157502">
    <property type="component" value="Chromosome 9"/>
</dbReference>
<organism evidence="1 2">
    <name type="scientific">Dallia pectoralis</name>
    <name type="common">Alaska blackfish</name>
    <dbReference type="NCBI Taxonomy" id="75939"/>
    <lineage>
        <taxon>Eukaryota</taxon>
        <taxon>Metazoa</taxon>
        <taxon>Chordata</taxon>
        <taxon>Craniata</taxon>
        <taxon>Vertebrata</taxon>
        <taxon>Euteleostomi</taxon>
        <taxon>Actinopterygii</taxon>
        <taxon>Neopterygii</taxon>
        <taxon>Teleostei</taxon>
        <taxon>Protacanthopterygii</taxon>
        <taxon>Esociformes</taxon>
        <taxon>Umbridae</taxon>
        <taxon>Dallia</taxon>
    </lineage>
</organism>
<reference evidence="1" key="1">
    <citation type="submission" date="2021-05" db="EMBL/GenBank/DDBJ databases">
        <authorList>
            <person name="Pan Q."/>
            <person name="Jouanno E."/>
            <person name="Zahm M."/>
            <person name="Klopp C."/>
            <person name="Cabau C."/>
            <person name="Louis A."/>
            <person name="Berthelot C."/>
            <person name="Parey E."/>
            <person name="Roest Crollius H."/>
            <person name="Montfort J."/>
            <person name="Robinson-Rechavi M."/>
            <person name="Bouchez O."/>
            <person name="Lampietro C."/>
            <person name="Lopez Roques C."/>
            <person name="Donnadieu C."/>
            <person name="Postlethwait J."/>
            <person name="Bobe J."/>
            <person name="Dillon D."/>
            <person name="Chandos A."/>
            <person name="von Hippel F."/>
            <person name="Guiguen Y."/>
        </authorList>
    </citation>
    <scope>NUCLEOTIDE SEQUENCE</scope>
    <source>
        <strain evidence="1">YG-Jan2019</strain>
    </source>
</reference>
<evidence type="ECO:0000313" key="2">
    <source>
        <dbReference type="Proteomes" id="UP001157502"/>
    </source>
</evidence>
<keyword evidence="2" id="KW-1185">Reference proteome</keyword>
<protein>
    <submittedName>
        <fullName evidence="1">Uncharacterized protein</fullName>
    </submittedName>
</protein>
<sequence length="181" mass="20149">MKLHLSSGLCGMTPHHGSIVGGFYFLMVSIMQMVFEFGHLRITRDSTNSTGPAQPQVCFNYYYSLLALGGISLLLALCMLEAVWGQRHVGILGFAVWLTLYDVALVVIICLLQAQMQAVGLELSALERYGVVCRIVGDPFWLALVITHGLEVRRKRHMPGGHRNTNEGAQLKLKFKAFDRI</sequence>